<keyword evidence="4 8" id="KW-0479">Metal-binding</keyword>
<comment type="catalytic activity">
    <reaction evidence="7 8">
        <text>adenosine(34) in tRNA + H2O + H(+) = inosine(34) in tRNA + NH4(+)</text>
        <dbReference type="Rhea" id="RHEA:43168"/>
        <dbReference type="Rhea" id="RHEA-COMP:10373"/>
        <dbReference type="Rhea" id="RHEA-COMP:10374"/>
        <dbReference type="ChEBI" id="CHEBI:15377"/>
        <dbReference type="ChEBI" id="CHEBI:15378"/>
        <dbReference type="ChEBI" id="CHEBI:28938"/>
        <dbReference type="ChEBI" id="CHEBI:74411"/>
        <dbReference type="ChEBI" id="CHEBI:82852"/>
        <dbReference type="EC" id="3.5.4.33"/>
    </reaction>
</comment>
<dbReference type="PANTHER" id="PTHR11079">
    <property type="entry name" value="CYTOSINE DEAMINASE FAMILY MEMBER"/>
    <property type="match status" value="1"/>
</dbReference>
<feature type="binding site" evidence="8">
    <location>
        <position position="86"/>
    </location>
    <ligand>
        <name>Zn(2+)</name>
        <dbReference type="ChEBI" id="CHEBI:29105"/>
        <note>catalytic</note>
    </ligand>
</feature>
<keyword evidence="5 8" id="KW-0378">Hydrolase</keyword>
<dbReference type="InterPro" id="IPR016192">
    <property type="entry name" value="APOBEC/CMP_deaminase_Zn-bd"/>
</dbReference>
<keyword evidence="13" id="KW-1185">Reference proteome</keyword>
<dbReference type="Pfam" id="PF00383">
    <property type="entry name" value="dCMP_cyt_deam_1"/>
    <property type="match status" value="1"/>
</dbReference>
<comment type="caution">
    <text evidence="10">The sequence shown here is derived from an EMBL/GenBank/DDBJ whole genome shotgun (WGS) entry which is preliminary data.</text>
</comment>
<evidence type="ECO:0000256" key="8">
    <source>
        <dbReference type="HAMAP-Rule" id="MF_00972"/>
    </source>
</evidence>
<dbReference type="GO" id="GO:0002100">
    <property type="term" value="P:tRNA wobble adenosine to inosine editing"/>
    <property type="evidence" value="ECO:0007669"/>
    <property type="project" value="UniProtKB-UniRule"/>
</dbReference>
<sequence length="146" mass="16116">MLSVFSDEYFMQKALLEAEKALAKGEIPVGAVIVVDNQIIAKAYNLTEHLQDVTAHAEIQAITAASEYLGGKYLTNCTIYVTLEPCSMCAGALYWSRIQRVVIGASDPKRGFRTIGGILHPKTQFISGILEEECETILHSFFTSKR</sequence>
<comment type="similarity">
    <text evidence="1">Belongs to the cytidine and deoxycytidylate deaminase family. ADAT2 subfamily.</text>
</comment>
<evidence type="ECO:0000313" key="12">
    <source>
        <dbReference type="Proteomes" id="UP001207736"/>
    </source>
</evidence>
<evidence type="ECO:0000256" key="5">
    <source>
        <dbReference type="ARBA" id="ARBA00022801"/>
    </source>
</evidence>
<dbReference type="InterPro" id="IPR028883">
    <property type="entry name" value="tRNA_aden_deaminase"/>
</dbReference>
<keyword evidence="3 8" id="KW-0819">tRNA processing</keyword>
<feature type="domain" description="CMP/dCMP-type deaminase" evidence="9">
    <location>
        <begin position="5"/>
        <end position="115"/>
    </location>
</feature>
<proteinExistence type="inferred from homology"/>
<dbReference type="RefSeq" id="WP_264847032.1">
    <property type="nucleotide sequence ID" value="NZ_BPMA01000038.1"/>
</dbReference>
<evidence type="ECO:0000259" key="9">
    <source>
        <dbReference type="PROSITE" id="PS51747"/>
    </source>
</evidence>
<gene>
    <name evidence="8 10" type="primary">tadA</name>
    <name evidence="10" type="ORF">RCZ15_13890</name>
    <name evidence="11" type="ORF">RCZ16_01220</name>
</gene>
<comment type="cofactor">
    <cofactor evidence="8">
        <name>Zn(2+)</name>
        <dbReference type="ChEBI" id="CHEBI:29105"/>
    </cofactor>
    <text evidence="8">Binds 1 zinc ion per subunit.</text>
</comment>
<evidence type="ECO:0000313" key="13">
    <source>
        <dbReference type="Proteomes" id="UP001208692"/>
    </source>
</evidence>
<dbReference type="GO" id="GO:0052717">
    <property type="term" value="F:tRNA-specific adenosine-34 deaminase activity"/>
    <property type="evidence" value="ECO:0007669"/>
    <property type="project" value="UniProtKB-UniRule"/>
</dbReference>
<feature type="binding site" evidence="8">
    <location>
        <position position="56"/>
    </location>
    <ligand>
        <name>Zn(2+)</name>
        <dbReference type="ChEBI" id="CHEBI:29105"/>
        <note>catalytic</note>
    </ligand>
</feature>
<feature type="binding site" evidence="8">
    <location>
        <position position="89"/>
    </location>
    <ligand>
        <name>Zn(2+)</name>
        <dbReference type="ChEBI" id="CHEBI:29105"/>
        <note>catalytic</note>
    </ligand>
</feature>
<comment type="function">
    <text evidence="8">Catalyzes the deamination of adenosine to inosine at the wobble position 34 of tRNA(Arg2).</text>
</comment>
<dbReference type="AlphaFoldDB" id="A0AAV5AWZ6"/>
<dbReference type="Gene3D" id="3.40.140.10">
    <property type="entry name" value="Cytidine Deaminase, domain 2"/>
    <property type="match status" value="1"/>
</dbReference>
<dbReference type="Proteomes" id="UP001208692">
    <property type="component" value="Unassembled WGS sequence"/>
</dbReference>
<reference evidence="10 13" key="1">
    <citation type="submission" date="2021-11" db="EMBL/GenBank/DDBJ databases">
        <title>Draft genome sequence of Capnocytophaga sp. strain KC07075 isolated from cat oral cavity.</title>
        <authorList>
            <person name="Suzuki M."/>
            <person name="Imaoka K."/>
            <person name="Kimura M."/>
            <person name="Morikawa S."/>
            <person name="Maeda K."/>
        </authorList>
    </citation>
    <scope>NUCLEOTIDE SEQUENCE</scope>
    <source>
        <strain evidence="10">KC07075</strain>
        <strain evidence="11 13">KC07079</strain>
    </source>
</reference>
<dbReference type="PROSITE" id="PS00903">
    <property type="entry name" value="CYT_DCMP_DEAMINASES_1"/>
    <property type="match status" value="1"/>
</dbReference>
<dbReference type="EMBL" id="BQKB01000006">
    <property type="protein sequence ID" value="GJM51804.1"/>
    <property type="molecule type" value="Genomic_DNA"/>
</dbReference>
<dbReference type="CDD" id="cd01285">
    <property type="entry name" value="nucleoside_deaminase"/>
    <property type="match status" value="1"/>
</dbReference>
<accession>A0AAV5AWZ6</accession>
<keyword evidence="6 8" id="KW-0862">Zinc</keyword>
<comment type="subunit">
    <text evidence="2 8">Homodimer.</text>
</comment>
<dbReference type="InterPro" id="IPR002125">
    <property type="entry name" value="CMP_dCMP_dom"/>
</dbReference>
<dbReference type="GO" id="GO:0008270">
    <property type="term" value="F:zinc ion binding"/>
    <property type="evidence" value="ECO:0007669"/>
    <property type="project" value="UniProtKB-UniRule"/>
</dbReference>
<evidence type="ECO:0000256" key="7">
    <source>
        <dbReference type="ARBA" id="ARBA00048045"/>
    </source>
</evidence>
<evidence type="ECO:0000256" key="6">
    <source>
        <dbReference type="ARBA" id="ARBA00022833"/>
    </source>
</evidence>
<dbReference type="Proteomes" id="UP001207736">
    <property type="component" value="Unassembled WGS sequence"/>
</dbReference>
<evidence type="ECO:0000256" key="2">
    <source>
        <dbReference type="ARBA" id="ARBA00011738"/>
    </source>
</evidence>
<name>A0AAV5AWZ6_9FLAO</name>
<organism evidence="10 12">
    <name type="scientific">Capnocytophaga catalasegens</name>
    <dbReference type="NCBI Taxonomy" id="1004260"/>
    <lineage>
        <taxon>Bacteria</taxon>
        <taxon>Pseudomonadati</taxon>
        <taxon>Bacteroidota</taxon>
        <taxon>Flavobacteriia</taxon>
        <taxon>Flavobacteriales</taxon>
        <taxon>Flavobacteriaceae</taxon>
        <taxon>Capnocytophaga</taxon>
    </lineage>
</organism>
<dbReference type="InterPro" id="IPR016193">
    <property type="entry name" value="Cytidine_deaminase-like"/>
</dbReference>
<dbReference type="EMBL" id="BQKA01000026">
    <property type="protein sequence ID" value="GJM50416.1"/>
    <property type="molecule type" value="Genomic_DNA"/>
</dbReference>
<evidence type="ECO:0000256" key="3">
    <source>
        <dbReference type="ARBA" id="ARBA00022694"/>
    </source>
</evidence>
<evidence type="ECO:0000313" key="11">
    <source>
        <dbReference type="EMBL" id="GJM51804.1"/>
    </source>
</evidence>
<evidence type="ECO:0000313" key="10">
    <source>
        <dbReference type="EMBL" id="GJM50416.1"/>
    </source>
</evidence>
<protein>
    <recommendedName>
        <fullName evidence="8">tRNA-specific adenosine deaminase</fullName>
        <ecNumber evidence="8">3.5.4.33</ecNumber>
    </recommendedName>
</protein>
<dbReference type="PROSITE" id="PS51747">
    <property type="entry name" value="CYT_DCMP_DEAMINASES_2"/>
    <property type="match status" value="1"/>
</dbReference>
<dbReference type="PANTHER" id="PTHR11079:SF202">
    <property type="entry name" value="TRNA-SPECIFIC ADENOSINE DEAMINASE"/>
    <property type="match status" value="1"/>
</dbReference>
<evidence type="ECO:0000256" key="1">
    <source>
        <dbReference type="ARBA" id="ARBA00010669"/>
    </source>
</evidence>
<dbReference type="SUPFAM" id="SSF53927">
    <property type="entry name" value="Cytidine deaminase-like"/>
    <property type="match status" value="1"/>
</dbReference>
<evidence type="ECO:0000256" key="4">
    <source>
        <dbReference type="ARBA" id="ARBA00022723"/>
    </source>
</evidence>
<dbReference type="EC" id="3.5.4.33" evidence="8"/>
<feature type="active site" description="Proton donor" evidence="8">
    <location>
        <position position="58"/>
    </location>
</feature>
<dbReference type="HAMAP" id="MF_00972">
    <property type="entry name" value="tRNA_aden_deaminase"/>
    <property type="match status" value="1"/>
</dbReference>